<dbReference type="GO" id="GO:0005783">
    <property type="term" value="C:endoplasmic reticulum"/>
    <property type="evidence" value="ECO:0007669"/>
    <property type="project" value="TreeGrafter"/>
</dbReference>
<keyword evidence="1 5" id="KW-0436">Ligase</keyword>
<dbReference type="CDD" id="cd05907">
    <property type="entry name" value="VL_LC_FACS_like"/>
    <property type="match status" value="1"/>
</dbReference>
<dbReference type="InterPro" id="IPR020845">
    <property type="entry name" value="AMP-binding_CS"/>
</dbReference>
<protein>
    <submittedName>
        <fullName evidence="5">Long-chain fatty acid--CoA ligase</fullName>
    </submittedName>
</protein>
<accession>A0A094PLE9</accession>
<keyword evidence="3" id="KW-0443">Lipid metabolism</keyword>
<proteinExistence type="predicted"/>
<dbReference type="Pfam" id="PF23562">
    <property type="entry name" value="AMP-binding_C_3"/>
    <property type="match status" value="1"/>
</dbReference>
<sequence length="630" mass="68207">MSGCGLLAIVMAHREITESKMRSYELPSLVESPSTENITDLLMQRVKKTPGIALFGIEDTPGTWRDVSAQAFLEQVQDLARGFIASGIKPGDAIGIMSRTRYEWALIDFALWFAGAVSVPIYETSAPAQIEWVLADSEAVALIVETKNHQDRFEKIKSNTPLVKQIWRLDDDSLFKLVGLGKSVTEDQVEKARTSRGLDDLATIIYTSGTTGKPKGCELLHRGFVDLSKNSQLELPQVVKEGNATLLFLPLAHVYARFISILCVHGGIRVGHQPDTKSVAAGMQSFKPNFLLAVPRVFEKVYNSAEQKAEAGGKGNIFRKAVQVAIDYSRAQGTKKGPSLGLKLQHKVFDALVYKKLRAAMGGNVQYAVSGGAPLGERLGHFFRSIGLIVLEGYGLTETSAPAMIGRPDDAQIGKVGRVLPGCAVKIADDGEILLKGSNLLRGYWKNPEATKAAIQDGWFRTGDIGELDEQGFISITGRKKELIVTSGGKNVAPTALEDPLRASPIIGQAVVIGDQRQFVSVLISLDPEMLPVWLGNNGQKAGLTLAQAAKNPVVLAELQRKIDEVNATVSNAEAIKKFAVIESELSEESGHLTPSLKIKREAVTRDFAPVIDEIYGGAPTTSEALKIQD</sequence>
<gene>
    <name evidence="5" type="ORF">GM51_21565</name>
</gene>
<dbReference type="Pfam" id="PF00501">
    <property type="entry name" value="AMP-binding"/>
    <property type="match status" value="1"/>
</dbReference>
<comment type="caution">
    <text evidence="5">The sequence shown here is derived from an EMBL/GenBank/DDBJ whole genome shotgun (WGS) entry which is preliminary data.</text>
</comment>
<dbReference type="InterPro" id="IPR042099">
    <property type="entry name" value="ANL_N_sf"/>
</dbReference>
<dbReference type="SUPFAM" id="SSF56801">
    <property type="entry name" value="Acetyl-CoA synthetase-like"/>
    <property type="match status" value="1"/>
</dbReference>
<name>A0A094PLE9_9ZZZZ</name>
<dbReference type="PANTHER" id="PTHR43272">
    <property type="entry name" value="LONG-CHAIN-FATTY-ACID--COA LIGASE"/>
    <property type="match status" value="1"/>
</dbReference>
<dbReference type="AlphaFoldDB" id="A0A094PLE9"/>
<evidence type="ECO:0000256" key="1">
    <source>
        <dbReference type="ARBA" id="ARBA00022598"/>
    </source>
</evidence>
<dbReference type="GO" id="GO:0016020">
    <property type="term" value="C:membrane"/>
    <property type="evidence" value="ECO:0007669"/>
    <property type="project" value="TreeGrafter"/>
</dbReference>
<evidence type="ECO:0000256" key="2">
    <source>
        <dbReference type="ARBA" id="ARBA00022832"/>
    </source>
</evidence>
<dbReference type="GO" id="GO:0004467">
    <property type="term" value="F:long-chain fatty acid-CoA ligase activity"/>
    <property type="evidence" value="ECO:0007669"/>
    <property type="project" value="TreeGrafter"/>
</dbReference>
<evidence type="ECO:0000313" key="5">
    <source>
        <dbReference type="EMBL" id="KGA12515.1"/>
    </source>
</evidence>
<dbReference type="InterPro" id="IPR000873">
    <property type="entry name" value="AMP-dep_synth/lig_dom"/>
</dbReference>
<reference evidence="5" key="1">
    <citation type="submission" date="2014-06" db="EMBL/GenBank/DDBJ databases">
        <title>Key roles for freshwater Actinobacteria revealed by deep metagenomic sequencing.</title>
        <authorList>
            <person name="Ghai R."/>
            <person name="Mizuno C.M."/>
            <person name="Picazo A."/>
            <person name="Camacho A."/>
            <person name="Rodriguez-Valera F."/>
        </authorList>
    </citation>
    <scope>NUCLEOTIDE SEQUENCE</scope>
</reference>
<evidence type="ECO:0000259" key="4">
    <source>
        <dbReference type="Pfam" id="PF00501"/>
    </source>
</evidence>
<dbReference type="EMBL" id="JNSL01000216">
    <property type="protein sequence ID" value="KGA12515.1"/>
    <property type="molecule type" value="Genomic_DNA"/>
</dbReference>
<dbReference type="PANTHER" id="PTHR43272:SF32">
    <property type="entry name" value="AMP-DEPENDENT SYNTHETASE_LIGASE DOMAIN-CONTAINING PROTEIN"/>
    <property type="match status" value="1"/>
</dbReference>
<organism evidence="5">
    <name type="scientific">freshwater metagenome</name>
    <dbReference type="NCBI Taxonomy" id="449393"/>
    <lineage>
        <taxon>unclassified sequences</taxon>
        <taxon>metagenomes</taxon>
        <taxon>ecological metagenomes</taxon>
    </lineage>
</organism>
<feature type="domain" description="AMP-dependent synthetase/ligase" evidence="4">
    <location>
        <begin position="56"/>
        <end position="445"/>
    </location>
</feature>
<evidence type="ECO:0000256" key="3">
    <source>
        <dbReference type="ARBA" id="ARBA00023098"/>
    </source>
</evidence>
<keyword evidence="2" id="KW-0276">Fatty acid metabolism</keyword>
<dbReference type="PROSITE" id="PS00455">
    <property type="entry name" value="AMP_BINDING"/>
    <property type="match status" value="1"/>
</dbReference>
<dbReference type="Gene3D" id="3.40.50.12780">
    <property type="entry name" value="N-terminal domain of ligase-like"/>
    <property type="match status" value="1"/>
</dbReference>